<dbReference type="EMBL" id="LT960611">
    <property type="protein sequence ID" value="SON48159.1"/>
    <property type="molecule type" value="Genomic_DNA"/>
</dbReference>
<feature type="region of interest" description="Disordered" evidence="1">
    <location>
        <begin position="1"/>
        <end position="41"/>
    </location>
</feature>
<reference evidence="2 3" key="1">
    <citation type="submission" date="2017-10" db="EMBL/GenBank/DDBJ databases">
        <authorList>
            <person name="Banno H."/>
            <person name="Chua N.-H."/>
        </authorList>
    </citation>
    <scope>NUCLEOTIDE SEQUENCE [LARGE SCALE GENOMIC DNA]</scope>
    <source>
        <strain evidence="2">Vibrio tapetis CECT4600</strain>
    </source>
</reference>
<accession>A0A2N8Z8B1</accession>
<gene>
    <name evidence="2" type="ORF">VTAP4600_A0180</name>
</gene>
<dbReference type="KEGG" id="vta:A0180"/>
<dbReference type="AlphaFoldDB" id="A0A2N8Z8B1"/>
<keyword evidence="3" id="KW-1185">Reference proteome</keyword>
<proteinExistence type="predicted"/>
<name>A0A2N8Z8B1_9VIBR</name>
<feature type="compositionally biased region" description="Polar residues" evidence="1">
    <location>
        <begin position="10"/>
        <end position="23"/>
    </location>
</feature>
<feature type="compositionally biased region" description="Polar residues" evidence="1">
    <location>
        <begin position="30"/>
        <end position="41"/>
    </location>
</feature>
<sequence length="41" mass="4636">MGSIARDVTLNPTESKWASPQNQKVKRYINSPTSTKCQKEL</sequence>
<evidence type="ECO:0000313" key="2">
    <source>
        <dbReference type="EMBL" id="SON48159.1"/>
    </source>
</evidence>
<evidence type="ECO:0000313" key="3">
    <source>
        <dbReference type="Proteomes" id="UP000235828"/>
    </source>
</evidence>
<organism evidence="2 3">
    <name type="scientific">Vibrio tapetis subsp. tapetis</name>
    <dbReference type="NCBI Taxonomy" id="1671868"/>
    <lineage>
        <taxon>Bacteria</taxon>
        <taxon>Pseudomonadati</taxon>
        <taxon>Pseudomonadota</taxon>
        <taxon>Gammaproteobacteria</taxon>
        <taxon>Vibrionales</taxon>
        <taxon>Vibrionaceae</taxon>
        <taxon>Vibrio</taxon>
    </lineage>
</organism>
<evidence type="ECO:0000256" key="1">
    <source>
        <dbReference type="SAM" id="MobiDB-lite"/>
    </source>
</evidence>
<protein>
    <submittedName>
        <fullName evidence="2">Uncharacterized protein</fullName>
    </submittedName>
</protein>
<dbReference type="Proteomes" id="UP000235828">
    <property type="component" value="Chromosome A"/>
</dbReference>